<dbReference type="EMBL" id="CAWUHC010000050">
    <property type="protein sequence ID" value="CAK7224648.1"/>
    <property type="molecule type" value="Genomic_DNA"/>
</dbReference>
<feature type="region of interest" description="Disordered" evidence="4">
    <location>
        <begin position="1"/>
        <end position="21"/>
    </location>
</feature>
<dbReference type="InterPro" id="IPR001138">
    <property type="entry name" value="Zn2Cys6_DnaBD"/>
</dbReference>
<dbReference type="InterPro" id="IPR050613">
    <property type="entry name" value="Sec_Metabolite_Reg"/>
</dbReference>
<keyword evidence="3" id="KW-0539">Nucleus</keyword>
<keyword evidence="2" id="KW-0479">Metal-binding</keyword>
<comment type="caution">
    <text evidence="6">The sequence shown here is derived from an EMBL/GenBank/DDBJ whole genome shotgun (WGS) entry which is preliminary data.</text>
</comment>
<dbReference type="Gene3D" id="4.10.240.10">
    <property type="entry name" value="Zn(2)-C6 fungal-type DNA-binding domain"/>
    <property type="match status" value="1"/>
</dbReference>
<dbReference type="Proteomes" id="UP001642406">
    <property type="component" value="Unassembled WGS sequence"/>
</dbReference>
<comment type="subcellular location">
    <subcellularLocation>
        <location evidence="1">Nucleus</location>
    </subcellularLocation>
</comment>
<dbReference type="CDD" id="cd00067">
    <property type="entry name" value="GAL4"/>
    <property type="match status" value="1"/>
</dbReference>
<dbReference type="CDD" id="cd12148">
    <property type="entry name" value="fungal_TF_MHR"/>
    <property type="match status" value="1"/>
</dbReference>
<name>A0ABP0BYF7_9PEZI</name>
<feature type="compositionally biased region" description="Polar residues" evidence="4">
    <location>
        <begin position="1"/>
        <end position="10"/>
    </location>
</feature>
<dbReference type="PROSITE" id="PS50048">
    <property type="entry name" value="ZN2_CY6_FUNGAL_2"/>
    <property type="match status" value="1"/>
</dbReference>
<organism evidence="6 7">
    <name type="scientific">Sporothrix bragantina</name>
    <dbReference type="NCBI Taxonomy" id="671064"/>
    <lineage>
        <taxon>Eukaryota</taxon>
        <taxon>Fungi</taxon>
        <taxon>Dikarya</taxon>
        <taxon>Ascomycota</taxon>
        <taxon>Pezizomycotina</taxon>
        <taxon>Sordariomycetes</taxon>
        <taxon>Sordariomycetidae</taxon>
        <taxon>Ophiostomatales</taxon>
        <taxon>Ophiostomataceae</taxon>
        <taxon>Sporothrix</taxon>
    </lineage>
</organism>
<dbReference type="InterPro" id="IPR036864">
    <property type="entry name" value="Zn2-C6_fun-type_DNA-bd_sf"/>
</dbReference>
<evidence type="ECO:0000256" key="1">
    <source>
        <dbReference type="ARBA" id="ARBA00004123"/>
    </source>
</evidence>
<dbReference type="Pfam" id="PF00172">
    <property type="entry name" value="Zn_clus"/>
    <property type="match status" value="1"/>
</dbReference>
<dbReference type="PROSITE" id="PS00463">
    <property type="entry name" value="ZN2_CY6_FUNGAL_1"/>
    <property type="match status" value="1"/>
</dbReference>
<evidence type="ECO:0000256" key="4">
    <source>
        <dbReference type="SAM" id="MobiDB-lite"/>
    </source>
</evidence>
<evidence type="ECO:0000256" key="2">
    <source>
        <dbReference type="ARBA" id="ARBA00022723"/>
    </source>
</evidence>
<evidence type="ECO:0000313" key="7">
    <source>
        <dbReference type="Proteomes" id="UP001642406"/>
    </source>
</evidence>
<feature type="domain" description="Zn(2)-C6 fungal-type" evidence="5">
    <location>
        <begin position="24"/>
        <end position="53"/>
    </location>
</feature>
<dbReference type="InterPro" id="IPR007219">
    <property type="entry name" value="XnlR_reg_dom"/>
</dbReference>
<evidence type="ECO:0000313" key="6">
    <source>
        <dbReference type="EMBL" id="CAK7224648.1"/>
    </source>
</evidence>
<accession>A0ABP0BYF7</accession>
<dbReference type="Pfam" id="PF04082">
    <property type="entry name" value="Fungal_trans"/>
    <property type="match status" value="1"/>
</dbReference>
<reference evidence="6 7" key="1">
    <citation type="submission" date="2024-01" db="EMBL/GenBank/DDBJ databases">
        <authorList>
            <person name="Allen C."/>
            <person name="Tagirdzhanova G."/>
        </authorList>
    </citation>
    <scope>NUCLEOTIDE SEQUENCE [LARGE SCALE GENOMIC DNA]</scope>
</reference>
<gene>
    <name evidence="6" type="ORF">SBRCBS47491_005621</name>
</gene>
<dbReference type="SMART" id="SM00066">
    <property type="entry name" value="GAL4"/>
    <property type="match status" value="1"/>
</dbReference>
<evidence type="ECO:0000259" key="5">
    <source>
        <dbReference type="PROSITE" id="PS50048"/>
    </source>
</evidence>
<dbReference type="PANTHER" id="PTHR31001:SF90">
    <property type="entry name" value="CENTROMERE DNA-BINDING PROTEIN COMPLEX CBF3 SUBUNIT B"/>
    <property type="match status" value="1"/>
</dbReference>
<dbReference type="PANTHER" id="PTHR31001">
    <property type="entry name" value="UNCHARACTERIZED TRANSCRIPTIONAL REGULATORY PROTEIN"/>
    <property type="match status" value="1"/>
</dbReference>
<proteinExistence type="predicted"/>
<dbReference type="SUPFAM" id="SSF57701">
    <property type="entry name" value="Zn2/Cys6 DNA-binding domain"/>
    <property type="match status" value="1"/>
</dbReference>
<feature type="region of interest" description="Disordered" evidence="4">
    <location>
        <begin position="62"/>
        <end position="84"/>
    </location>
</feature>
<sequence>MPSTSNRQSRPSPPQRTARKGHYSCDFCRARKLRCSRPLPCINCVSRGKRCVLEEGGEVEVTPTAPHHEPRNLPTPAPSHSNDQSLIDEVHRLRRLAEDLERRISRSNAGSAALGDANHSPASIGWAQTTASAVPAAAPPDAMGPICAVVTHLDRMSMGKGTYADMASASTTGSPASFSSVTTVTAAASTAGPTSQNPDRSGLQIKIEPIYTIPTAPEYTFNIIDGDRLRAPRRCIYLPTYREMTVLLDTFLSTISSFYHIVHHPTVPDTVRRVYNSILGQQDGPHPPLGDVLLLLTIVATGTYLYIPPQGSNAADDQSVLVFSSHTEAADTAPFWIQAALHVLDVITRGPAPPSLSAVQGVITLSFLISNVEGIGFRYRYLVSTGLLLGRELGLHCIDQGPATSSLTTPFEREMGRRAWWYLASTDWLLAARNSGPGVGVYTTHPHMMRVNEPCNIDDENLTPSMQNPAVGKPLDTPTDMSYYLQRVRLARVARGIVDRMPMVSGTQFVGGGQSTAASTTVSARDLLATYRQAATESDADLEAMLHNLPVFLRLETYLNRDETINANTSSFFIQAFMLHSLIHTQRCKLHLSYLTSWRRQTETIGRHQPMMSQPSVSGPSTTSRAICIESARQIIHAETQLRRQASQHPFVQNRLSCVLYGVFLATIVLLIDLCAADNRDGDGEDDTAQKQDALAALQIVADARPHSPAASELYTSLTQLLAKHRPQLCEQGFLQGTMEIEPSSTTTAVARPPEEAMQPILSTAAGLESDSFGVHDTPMASFNDSLYGNPLALSFDGLDDLVNFQWDDLLAGVDTSMLL</sequence>
<protein>
    <recommendedName>
        <fullName evidence="5">Zn(2)-C6 fungal-type domain-containing protein</fullName>
    </recommendedName>
</protein>
<evidence type="ECO:0000256" key="3">
    <source>
        <dbReference type="ARBA" id="ARBA00023242"/>
    </source>
</evidence>
<keyword evidence="7" id="KW-1185">Reference proteome</keyword>